<keyword evidence="1 3" id="KW-0547">Nucleotide-binding</keyword>
<sequence length="517" mass="58096">MSLRLSSSTGYDTPTTSPAKPRASTSIANVSQNEACKQNNSTKKNMIRNSANIKVIVRNRPLLPRERENGSICLIEMNSQTQSTIIKCPTDSGSSTRDATRRHAEPKEFFFDNSLNSTNINDKDHASQESVYNHVGKEFLDHNLEGYHTCIFAYGQTGSGKSYTMMGTDSDPGIIPRSCADLFERVEQLASKNVSCTVRVSYFEVYNEQVRDLLSKDPRKLKVRESPMDGPYVENLSEYTVKNFADVKKYLFQGNRTRATATTNMNDTSSRSHAVFTVVIKQIIFDEAFEAIEEKLARLRFVDLAGSERANSTGATGVRLREGSNINKSLTTLGRVISALAEAPKNPQRKELVPYRDSVLTWLLKDSLGGNSKTAMVACISPTDYDETLSTLRYADQAKKIQTVATVNQDFVSASQKDEVVVEMQERINALESSLMQSSNIKKDLEKQQLEFEKIKAAIRFYEERAQSEETKRKSIQAQNEAITRHNKMLKDHLLFRRSLQIDITKNKAKVEALSSI</sequence>
<gene>
    <name evidence="8" type="ORF">NADFUDRAFT_74590</name>
</gene>
<dbReference type="Proteomes" id="UP000095009">
    <property type="component" value="Unassembled WGS sequence"/>
</dbReference>
<evidence type="ECO:0000256" key="3">
    <source>
        <dbReference type="PROSITE-ProRule" id="PRU00283"/>
    </source>
</evidence>
<keyword evidence="5" id="KW-0175">Coiled coil</keyword>
<accession>A0A1E3PI53</accession>
<dbReference type="PRINTS" id="PR00380">
    <property type="entry name" value="KINESINHEAVY"/>
</dbReference>
<keyword evidence="3 4" id="KW-0505">Motor protein</keyword>
<evidence type="ECO:0000256" key="2">
    <source>
        <dbReference type="ARBA" id="ARBA00022840"/>
    </source>
</evidence>
<organism evidence="8 9">
    <name type="scientific">Nadsonia fulvescens var. elongata DSM 6958</name>
    <dbReference type="NCBI Taxonomy" id="857566"/>
    <lineage>
        <taxon>Eukaryota</taxon>
        <taxon>Fungi</taxon>
        <taxon>Dikarya</taxon>
        <taxon>Ascomycota</taxon>
        <taxon>Saccharomycotina</taxon>
        <taxon>Dipodascomycetes</taxon>
        <taxon>Dipodascales</taxon>
        <taxon>Dipodascales incertae sedis</taxon>
        <taxon>Nadsonia</taxon>
    </lineage>
</organism>
<dbReference type="OrthoDB" id="3176171at2759"/>
<keyword evidence="4" id="KW-0493">Microtubule</keyword>
<dbReference type="PROSITE" id="PS50067">
    <property type="entry name" value="KINESIN_MOTOR_2"/>
    <property type="match status" value="1"/>
</dbReference>
<proteinExistence type="inferred from homology"/>
<dbReference type="InterPro" id="IPR027417">
    <property type="entry name" value="P-loop_NTPase"/>
</dbReference>
<evidence type="ECO:0000256" key="1">
    <source>
        <dbReference type="ARBA" id="ARBA00022741"/>
    </source>
</evidence>
<evidence type="ECO:0000256" key="4">
    <source>
        <dbReference type="RuleBase" id="RU000394"/>
    </source>
</evidence>
<comment type="similarity">
    <text evidence="3 4">Belongs to the TRAFAC class myosin-kinesin ATPase superfamily. Kinesin family.</text>
</comment>
<dbReference type="Gene3D" id="3.40.850.10">
    <property type="entry name" value="Kinesin motor domain"/>
    <property type="match status" value="1"/>
</dbReference>
<dbReference type="InterPro" id="IPR019821">
    <property type="entry name" value="Kinesin_motor_CS"/>
</dbReference>
<evidence type="ECO:0000313" key="8">
    <source>
        <dbReference type="EMBL" id="ODQ65089.1"/>
    </source>
</evidence>
<name>A0A1E3PI53_9ASCO</name>
<dbReference type="AlphaFoldDB" id="A0A1E3PI53"/>
<feature type="coiled-coil region" evidence="5">
    <location>
        <begin position="428"/>
        <end position="479"/>
    </location>
</feature>
<dbReference type="GO" id="GO:0007018">
    <property type="term" value="P:microtubule-based movement"/>
    <property type="evidence" value="ECO:0007669"/>
    <property type="project" value="InterPro"/>
</dbReference>
<evidence type="ECO:0000313" key="9">
    <source>
        <dbReference type="Proteomes" id="UP000095009"/>
    </source>
</evidence>
<feature type="binding site" evidence="3">
    <location>
        <begin position="155"/>
        <end position="162"/>
    </location>
    <ligand>
        <name>ATP</name>
        <dbReference type="ChEBI" id="CHEBI:30616"/>
    </ligand>
</feature>
<feature type="region of interest" description="Disordered" evidence="6">
    <location>
        <begin position="1"/>
        <end position="29"/>
    </location>
</feature>
<dbReference type="InterPro" id="IPR036961">
    <property type="entry name" value="Kinesin_motor_dom_sf"/>
</dbReference>
<dbReference type="STRING" id="857566.A0A1E3PI53"/>
<reference evidence="8 9" key="1">
    <citation type="journal article" date="2016" name="Proc. Natl. Acad. Sci. U.S.A.">
        <title>Comparative genomics of biotechnologically important yeasts.</title>
        <authorList>
            <person name="Riley R."/>
            <person name="Haridas S."/>
            <person name="Wolfe K.H."/>
            <person name="Lopes M.R."/>
            <person name="Hittinger C.T."/>
            <person name="Goeker M."/>
            <person name="Salamov A.A."/>
            <person name="Wisecaver J.H."/>
            <person name="Long T.M."/>
            <person name="Calvey C.H."/>
            <person name="Aerts A.L."/>
            <person name="Barry K.W."/>
            <person name="Choi C."/>
            <person name="Clum A."/>
            <person name="Coughlan A.Y."/>
            <person name="Deshpande S."/>
            <person name="Douglass A.P."/>
            <person name="Hanson S.J."/>
            <person name="Klenk H.-P."/>
            <person name="LaButti K.M."/>
            <person name="Lapidus A."/>
            <person name="Lindquist E.A."/>
            <person name="Lipzen A.M."/>
            <person name="Meier-Kolthoff J.P."/>
            <person name="Ohm R.A."/>
            <person name="Otillar R.P."/>
            <person name="Pangilinan J.L."/>
            <person name="Peng Y."/>
            <person name="Rokas A."/>
            <person name="Rosa C.A."/>
            <person name="Scheuner C."/>
            <person name="Sibirny A.A."/>
            <person name="Slot J.C."/>
            <person name="Stielow J.B."/>
            <person name="Sun H."/>
            <person name="Kurtzman C.P."/>
            <person name="Blackwell M."/>
            <person name="Grigoriev I.V."/>
            <person name="Jeffries T.W."/>
        </authorList>
    </citation>
    <scope>NUCLEOTIDE SEQUENCE [LARGE SCALE GENOMIC DNA]</scope>
    <source>
        <strain evidence="8 9">DSM 6958</strain>
    </source>
</reference>
<dbReference type="PANTHER" id="PTHR47117">
    <property type="entry name" value="STAR-RELATED LIPID TRANSFER PROTEIN 9"/>
    <property type="match status" value="1"/>
</dbReference>
<keyword evidence="9" id="KW-1185">Reference proteome</keyword>
<keyword evidence="2 3" id="KW-0067">ATP-binding</keyword>
<dbReference type="GO" id="GO:0005524">
    <property type="term" value="F:ATP binding"/>
    <property type="evidence" value="ECO:0007669"/>
    <property type="project" value="UniProtKB-UniRule"/>
</dbReference>
<dbReference type="SUPFAM" id="SSF52540">
    <property type="entry name" value="P-loop containing nucleoside triphosphate hydrolases"/>
    <property type="match status" value="1"/>
</dbReference>
<dbReference type="FunFam" id="3.40.850.10:FF:000050">
    <property type="entry name" value="Kinesin-like protein"/>
    <property type="match status" value="1"/>
</dbReference>
<evidence type="ECO:0000256" key="6">
    <source>
        <dbReference type="SAM" id="MobiDB-lite"/>
    </source>
</evidence>
<protein>
    <recommendedName>
        <fullName evidence="4">Kinesin-like protein</fullName>
    </recommendedName>
</protein>
<dbReference type="EMBL" id="KV454410">
    <property type="protein sequence ID" value="ODQ65089.1"/>
    <property type="molecule type" value="Genomic_DNA"/>
</dbReference>
<feature type="domain" description="Kinesin motor" evidence="7">
    <location>
        <begin position="52"/>
        <end position="401"/>
    </location>
</feature>
<evidence type="ECO:0000259" key="7">
    <source>
        <dbReference type="PROSITE" id="PS50067"/>
    </source>
</evidence>
<dbReference type="GO" id="GO:0008017">
    <property type="term" value="F:microtubule binding"/>
    <property type="evidence" value="ECO:0007669"/>
    <property type="project" value="InterPro"/>
</dbReference>
<dbReference type="SMART" id="SM00129">
    <property type="entry name" value="KISc"/>
    <property type="match status" value="1"/>
</dbReference>
<dbReference type="GO" id="GO:0005874">
    <property type="term" value="C:microtubule"/>
    <property type="evidence" value="ECO:0007669"/>
    <property type="project" value="UniProtKB-KW"/>
</dbReference>
<dbReference type="GO" id="GO:0003777">
    <property type="term" value="F:microtubule motor activity"/>
    <property type="evidence" value="ECO:0007669"/>
    <property type="project" value="InterPro"/>
</dbReference>
<dbReference type="Pfam" id="PF00225">
    <property type="entry name" value="Kinesin"/>
    <property type="match status" value="1"/>
</dbReference>
<dbReference type="PROSITE" id="PS00411">
    <property type="entry name" value="KINESIN_MOTOR_1"/>
    <property type="match status" value="1"/>
</dbReference>
<evidence type="ECO:0000256" key="5">
    <source>
        <dbReference type="SAM" id="Coils"/>
    </source>
</evidence>
<dbReference type="InterPro" id="IPR001752">
    <property type="entry name" value="Kinesin_motor_dom"/>
</dbReference>